<dbReference type="Proteomes" id="UP000318136">
    <property type="component" value="Segment"/>
</dbReference>
<accession>A0A514CX16</accession>
<evidence type="ECO:0000313" key="2">
    <source>
        <dbReference type="Proteomes" id="UP000318136"/>
    </source>
</evidence>
<sequence>MMTATNTADLILSNLWDAWEAMPTGPARDRLRDRLWQIEDALDAAS</sequence>
<proteinExistence type="predicted"/>
<organism evidence="1 2">
    <name type="scientific">Gordonia phage Dardanus</name>
    <dbReference type="NCBI Taxonomy" id="2588489"/>
    <lineage>
        <taxon>Viruses</taxon>
        <taxon>Duplodnaviria</taxon>
        <taxon>Heunggongvirae</taxon>
        <taxon>Uroviricota</taxon>
        <taxon>Caudoviricetes</taxon>
        <taxon>Ruthgordonvirinae</taxon>
        <taxon>Dardanusvirus</taxon>
        <taxon>Dardanusvirus dardanus</taxon>
    </lineage>
</organism>
<dbReference type="RefSeq" id="YP_010050872.1">
    <property type="nucleotide sequence ID" value="NC_054435.1"/>
</dbReference>
<reference evidence="1 2" key="1">
    <citation type="submission" date="2019-05" db="EMBL/GenBank/DDBJ databases">
        <authorList>
            <person name="Bordelon H.A."/>
            <person name="Brister E.M."/>
            <person name="Bryans A.M."/>
            <person name="Calk A.E."/>
            <person name="Capers C."/>
            <person name="Corrent J.M."/>
            <person name="Delphin C.N."/>
            <person name="Erbelding G.W."/>
            <person name="Gottschalck B.A."/>
            <person name="Hale B.T."/>
            <person name="Jones N.T."/>
            <person name="Mire A.R."/>
            <person name="Perkins A.R."/>
            <person name="Quackenbush R.D."/>
            <person name="Rogers C.S."/>
            <person name="Stewart N.C."/>
            <person name="Threeton H.N."/>
            <person name="Wiggins Z.F."/>
            <person name="Hancock A.M."/>
            <person name="Gissendanner C.R."/>
            <person name="Findley A.M."/>
            <person name="Wills S.J."/>
            <person name="Clifford K.A."/>
            <person name="Elmore F.L."/>
            <person name="Knight M.S."/>
            <person name="Le K."/>
            <person name="Lobaina D."/>
            <person name="Nougues D."/>
            <person name="Salama A."/>
            <person name="Stoeber S.D."/>
            <person name="Sweeney K.J."/>
            <person name="Truong T.G."/>
            <person name="Alvaro L.E."/>
            <person name="Isern S."/>
            <person name="Michael S.F."/>
            <person name="Monti D.L."/>
            <person name="Garlena R.A."/>
            <person name="Russell D.A."/>
            <person name="Pope W.H."/>
            <person name="Jacobs-Sera D."/>
            <person name="Hatfull G.F."/>
        </authorList>
    </citation>
    <scope>NUCLEOTIDE SEQUENCE [LARGE SCALE GENOMIC DNA]</scope>
</reference>
<keyword evidence="2" id="KW-1185">Reference proteome</keyword>
<dbReference type="EMBL" id="MN010758">
    <property type="protein sequence ID" value="QDH85041.1"/>
    <property type="molecule type" value="Genomic_DNA"/>
</dbReference>
<gene>
    <name evidence="1" type="primary">4</name>
    <name evidence="1" type="ORF">SEA_DARDANUS_4</name>
</gene>
<name>A0A514CX16_9CAUD</name>
<protein>
    <submittedName>
        <fullName evidence="1">Uncharacterized protein</fullName>
    </submittedName>
</protein>
<dbReference type="GeneID" id="63911610"/>
<dbReference type="KEGG" id="vg:63911610"/>
<evidence type="ECO:0000313" key="1">
    <source>
        <dbReference type="EMBL" id="QDH85041.1"/>
    </source>
</evidence>